<evidence type="ECO:0000259" key="5">
    <source>
        <dbReference type="SMART" id="SM00738"/>
    </source>
</evidence>
<keyword evidence="2 4" id="KW-0805">Transcription regulation</keyword>
<dbReference type="RefSeq" id="WP_075707233.1">
    <property type="nucleotide sequence ID" value="NZ_MJMJ01000011.1"/>
</dbReference>
<dbReference type="GO" id="GO:0003677">
    <property type="term" value="F:DNA binding"/>
    <property type="evidence" value="ECO:0007669"/>
    <property type="project" value="UniProtKB-UniRule"/>
</dbReference>
<dbReference type="EMBL" id="MJMJ01000011">
    <property type="protein sequence ID" value="OLQ90961.1"/>
    <property type="molecule type" value="Genomic_DNA"/>
</dbReference>
<dbReference type="OrthoDB" id="9790639at2"/>
<dbReference type="SMART" id="SM00738">
    <property type="entry name" value="NGN"/>
    <property type="match status" value="1"/>
</dbReference>
<keyword evidence="1 4" id="KW-0889">Transcription antitermination</keyword>
<dbReference type="GO" id="GO:0005829">
    <property type="term" value="C:cytosol"/>
    <property type="evidence" value="ECO:0007669"/>
    <property type="project" value="TreeGrafter"/>
</dbReference>
<evidence type="ECO:0000256" key="1">
    <source>
        <dbReference type="ARBA" id="ARBA00022814"/>
    </source>
</evidence>
<dbReference type="STRING" id="1381081.BIY22_18870"/>
<comment type="similarity">
    <text evidence="4">Belongs to the RfaH family.</text>
</comment>
<dbReference type="SUPFAM" id="SSF82679">
    <property type="entry name" value="N-utilization substance G protein NusG, N-terminal domain"/>
    <property type="match status" value="1"/>
</dbReference>
<dbReference type="NCBIfam" id="TIGR01955">
    <property type="entry name" value="RfaH"/>
    <property type="match status" value="1"/>
</dbReference>
<keyword evidence="3 4" id="KW-0804">Transcription</keyword>
<dbReference type="GO" id="GO:0006354">
    <property type="term" value="P:DNA-templated transcription elongation"/>
    <property type="evidence" value="ECO:0007669"/>
    <property type="project" value="InterPro"/>
</dbReference>
<dbReference type="InterPro" id="IPR036735">
    <property type="entry name" value="NGN_dom_sf"/>
</dbReference>
<dbReference type="HAMAP" id="MF_00951">
    <property type="entry name" value="RfaH"/>
    <property type="match status" value="1"/>
</dbReference>
<dbReference type="InterPro" id="IPR010215">
    <property type="entry name" value="Transcription_antiterm_RfaH"/>
</dbReference>
<accession>A0A1Q9HKS3</accession>
<keyword evidence="4" id="KW-0238">DNA-binding</keyword>
<dbReference type="Proteomes" id="UP000186313">
    <property type="component" value="Unassembled WGS sequence"/>
</dbReference>
<evidence type="ECO:0000313" key="6">
    <source>
        <dbReference type="EMBL" id="OLQ90961.1"/>
    </source>
</evidence>
<comment type="subunit">
    <text evidence="4">Interacts with both the nontemplate DNA and the RNA polymerase (RNAP).</text>
</comment>
<evidence type="ECO:0000313" key="7">
    <source>
        <dbReference type="Proteomes" id="UP000186313"/>
    </source>
</evidence>
<dbReference type="GO" id="GO:0001073">
    <property type="term" value="F:transcription antitermination factor activity, DNA binding"/>
    <property type="evidence" value="ECO:0007669"/>
    <property type="project" value="UniProtKB-UniRule"/>
</dbReference>
<sequence>MKSWYLLFCKKQEQLRAKTHLENQGVNCYYPELVVEKIVRGKVKKVREPLFPNYVFINFDVETGPSFTTIRSTRGVVDFVRCGLSPQVVSEELITSLKSIDDLRLSIDQTPTAGDVVRVVSGQYSGVEAIYEEPDGERRSFLLINLLNNQVKISVENCHLDL</sequence>
<dbReference type="NCBIfam" id="NF006534">
    <property type="entry name" value="PRK09014.1"/>
    <property type="match status" value="1"/>
</dbReference>
<dbReference type="InterPro" id="IPR006645">
    <property type="entry name" value="NGN-like_dom"/>
</dbReference>
<dbReference type="InterPro" id="IPR043425">
    <property type="entry name" value="NusG-like"/>
</dbReference>
<evidence type="ECO:0000256" key="4">
    <source>
        <dbReference type="HAMAP-Rule" id="MF_00951"/>
    </source>
</evidence>
<dbReference type="Gene3D" id="3.30.70.940">
    <property type="entry name" value="NusG, N-terminal domain"/>
    <property type="match status" value="1"/>
</dbReference>
<dbReference type="CDD" id="cd09892">
    <property type="entry name" value="NGN_SP_RfaH"/>
    <property type="match status" value="1"/>
</dbReference>
<evidence type="ECO:0000256" key="2">
    <source>
        <dbReference type="ARBA" id="ARBA00023015"/>
    </source>
</evidence>
<gene>
    <name evidence="4" type="primary">rfaH</name>
    <name evidence="6" type="ORF">BIY22_18870</name>
</gene>
<dbReference type="Pfam" id="PF02357">
    <property type="entry name" value="NusG"/>
    <property type="match status" value="1"/>
</dbReference>
<name>A0A1Q9HKS3_9VIBR</name>
<proteinExistence type="inferred from homology"/>
<evidence type="ECO:0000256" key="3">
    <source>
        <dbReference type="ARBA" id="ARBA00023163"/>
    </source>
</evidence>
<feature type="domain" description="NusG-like N-terminal" evidence="5">
    <location>
        <begin position="1"/>
        <end position="101"/>
    </location>
</feature>
<protein>
    <recommendedName>
        <fullName evidence="4">Transcription antitermination protein RfaH</fullName>
    </recommendedName>
</protein>
<dbReference type="PANTHER" id="PTHR30265">
    <property type="entry name" value="RHO-INTERACTING TRANSCRIPTION TERMINATION FACTOR NUSG"/>
    <property type="match status" value="1"/>
</dbReference>
<reference evidence="6 7" key="1">
    <citation type="submission" date="2016-09" db="EMBL/GenBank/DDBJ databases">
        <title>Genomic Taxonomy of the Vibrionaceae.</title>
        <authorList>
            <person name="Gonzalez-Castillo A."/>
            <person name="Gomez-Gil B."/>
            <person name="Enciso-Ibarra K."/>
        </authorList>
    </citation>
    <scope>NUCLEOTIDE SEQUENCE [LARGE SCALE GENOMIC DNA]</scope>
    <source>
        <strain evidence="6 7">CAIM 703</strain>
    </source>
</reference>
<dbReference type="AlphaFoldDB" id="A0A1Q9HKS3"/>
<comment type="function">
    <text evidence="4">Enhances distal genes transcription elongation in a specialized subset of operons that encode extracytoplasmic components.</text>
</comment>
<comment type="caution">
    <text evidence="6">The sequence shown here is derived from an EMBL/GenBank/DDBJ whole genome shotgun (WGS) entry which is preliminary data.</text>
</comment>
<organism evidence="6 7">
    <name type="scientific">Vibrio panuliri</name>
    <dbReference type="NCBI Taxonomy" id="1381081"/>
    <lineage>
        <taxon>Bacteria</taxon>
        <taxon>Pseudomonadati</taxon>
        <taxon>Pseudomonadota</taxon>
        <taxon>Gammaproteobacteria</taxon>
        <taxon>Vibrionales</taxon>
        <taxon>Vibrionaceae</taxon>
        <taxon>Vibrio</taxon>
    </lineage>
</organism>
<dbReference type="PANTHER" id="PTHR30265:SF7">
    <property type="entry name" value="TRANSCRIPTION ANTITERMINATION PROTEIN RFAH"/>
    <property type="match status" value="1"/>
</dbReference>